<dbReference type="Pfam" id="PF02566">
    <property type="entry name" value="OsmC"/>
    <property type="match status" value="1"/>
</dbReference>
<dbReference type="InterPro" id="IPR029058">
    <property type="entry name" value="AB_hydrolase_fold"/>
</dbReference>
<reference evidence="2 3" key="1">
    <citation type="submission" date="2023-08" db="EMBL/GenBank/DDBJ databases">
        <title>Mesonia sp. MT50, isolated from deep-sea sediment of the Mariana Trench.</title>
        <authorList>
            <person name="Fu H."/>
        </authorList>
    </citation>
    <scope>NUCLEOTIDE SEQUENCE [LARGE SCALE GENOMIC DNA]</scope>
    <source>
        <strain evidence="2 3">MT50</strain>
    </source>
</reference>
<gene>
    <name evidence="2" type="ORF">RBU60_07290</name>
</gene>
<organism evidence="2 3">
    <name type="scientific">Mesonia profundi</name>
    <dbReference type="NCBI Taxonomy" id="3070998"/>
    <lineage>
        <taxon>Bacteria</taxon>
        <taxon>Pseudomonadati</taxon>
        <taxon>Bacteroidota</taxon>
        <taxon>Flavobacteriia</taxon>
        <taxon>Flavobacteriales</taxon>
        <taxon>Flavobacteriaceae</taxon>
        <taxon>Mesonia</taxon>
    </lineage>
</organism>
<dbReference type="PANTHER" id="PTHR39624:SF2">
    <property type="entry name" value="OSMC-LIKE PROTEIN"/>
    <property type="match status" value="1"/>
</dbReference>
<dbReference type="Gene3D" id="3.30.300.20">
    <property type="match status" value="1"/>
</dbReference>
<dbReference type="InterPro" id="IPR015946">
    <property type="entry name" value="KH_dom-like_a/b"/>
</dbReference>
<sequence>MKSDKVNFTNEQGQELAGKISLPVDQKPHNFVIFAHCFTCTKNLIAIRNLSNALTNHGFGVLRFDFAGLGESEGDFAETNFSGNIQDLIAAASYLKEKHTAPSLLIGHSLGGAAVLFAASKIESIKAVATIAAPSEPMHVKNLIQDSVEEISKKGQAQVSLGGRPFTIKKQFLDDLENNSLLDLVADLRKPLLILHSPQDRVVTINNAEELFKAAFHPKSFISLDQADHLLSKKEDSLYVGEVIAGWARRYVDIPEATKLTTQDEVVASLAQEDNFLTHMKVGSHYMLADEPVSAGGNDFGPNPFELVTAGLSACTSMTLHMYAKHKEWDLQKVNVHISHSKEEVEEGTKQDVFTRHIEIQGELDKKQRERLIEIANKCPVHKTLTQGSKVVTLEKECL</sequence>
<dbReference type="EMBL" id="JAVHUL010000015">
    <property type="protein sequence ID" value="MDQ7917373.1"/>
    <property type="molecule type" value="Genomic_DNA"/>
</dbReference>
<evidence type="ECO:0000259" key="1">
    <source>
        <dbReference type="Pfam" id="PF12146"/>
    </source>
</evidence>
<dbReference type="InterPro" id="IPR003718">
    <property type="entry name" value="OsmC/Ohr_fam"/>
</dbReference>
<dbReference type="GO" id="GO:0016787">
    <property type="term" value="F:hydrolase activity"/>
    <property type="evidence" value="ECO:0007669"/>
    <property type="project" value="UniProtKB-KW"/>
</dbReference>
<dbReference type="RefSeq" id="WP_308864097.1">
    <property type="nucleotide sequence ID" value="NZ_JAVHUL010000015.1"/>
</dbReference>
<dbReference type="Pfam" id="PF12146">
    <property type="entry name" value="Hydrolase_4"/>
    <property type="match status" value="1"/>
</dbReference>
<dbReference type="Proteomes" id="UP001230915">
    <property type="component" value="Unassembled WGS sequence"/>
</dbReference>
<dbReference type="PANTHER" id="PTHR39624">
    <property type="entry name" value="PROTEIN INVOLVED IN RIMO-MEDIATED BETA-METHYLTHIOLATION OF RIBOSOMAL PROTEIN S12 YCAO"/>
    <property type="match status" value="1"/>
</dbReference>
<comment type="caution">
    <text evidence="2">The sequence shown here is derived from an EMBL/GenBank/DDBJ whole genome shotgun (WGS) entry which is preliminary data.</text>
</comment>
<name>A0ABU1A0Y9_9FLAO</name>
<feature type="domain" description="Serine aminopeptidase S33" evidence="1">
    <location>
        <begin position="27"/>
        <end position="137"/>
    </location>
</feature>
<protein>
    <submittedName>
        <fullName evidence="2">Alpha/beta fold hydrolase</fullName>
    </submittedName>
</protein>
<proteinExistence type="predicted"/>
<dbReference type="SUPFAM" id="SSF82784">
    <property type="entry name" value="OsmC-like"/>
    <property type="match status" value="1"/>
</dbReference>
<dbReference type="Gene3D" id="3.40.50.1820">
    <property type="entry name" value="alpha/beta hydrolase"/>
    <property type="match status" value="1"/>
</dbReference>
<keyword evidence="3" id="KW-1185">Reference proteome</keyword>
<keyword evidence="2" id="KW-0378">Hydrolase</keyword>
<evidence type="ECO:0000313" key="3">
    <source>
        <dbReference type="Proteomes" id="UP001230915"/>
    </source>
</evidence>
<dbReference type="InterPro" id="IPR022742">
    <property type="entry name" value="Hydrolase_4"/>
</dbReference>
<evidence type="ECO:0000313" key="2">
    <source>
        <dbReference type="EMBL" id="MDQ7917373.1"/>
    </source>
</evidence>
<dbReference type="SUPFAM" id="SSF53474">
    <property type="entry name" value="alpha/beta-Hydrolases"/>
    <property type="match status" value="1"/>
</dbReference>
<accession>A0ABU1A0Y9</accession>
<dbReference type="InterPro" id="IPR036102">
    <property type="entry name" value="OsmC/Ohrsf"/>
</dbReference>